<feature type="transmembrane region" description="Helical" evidence="2">
    <location>
        <begin position="151"/>
        <end position="170"/>
    </location>
</feature>
<dbReference type="OrthoDB" id="5428737at2759"/>
<evidence type="ECO:0000313" key="4">
    <source>
        <dbReference type="EMBL" id="KAF2198793.1"/>
    </source>
</evidence>
<dbReference type="InterPro" id="IPR038967">
    <property type="entry name" value="Dsc4-like"/>
</dbReference>
<protein>
    <submittedName>
        <fullName evidence="4">DUF1746-domain-containing protein</fullName>
    </submittedName>
</protein>
<evidence type="ECO:0000256" key="2">
    <source>
        <dbReference type="SAM" id="Phobius"/>
    </source>
</evidence>
<keyword evidence="5" id="KW-1185">Reference proteome</keyword>
<dbReference type="Pfam" id="PF08508">
    <property type="entry name" value="DUF1746"/>
    <property type="match status" value="1"/>
</dbReference>
<evidence type="ECO:0000256" key="1">
    <source>
        <dbReference type="SAM" id="MobiDB-lite"/>
    </source>
</evidence>
<feature type="transmembrane region" description="Helical" evidence="2">
    <location>
        <begin position="98"/>
        <end position="118"/>
    </location>
</feature>
<feature type="region of interest" description="Disordered" evidence="1">
    <location>
        <begin position="181"/>
        <end position="208"/>
    </location>
</feature>
<evidence type="ECO:0000259" key="3">
    <source>
        <dbReference type="Pfam" id="PF08508"/>
    </source>
</evidence>
<accession>A0A9P4JLR8</accession>
<dbReference type="InterPro" id="IPR013715">
    <property type="entry name" value="DUF1746"/>
</dbReference>
<proteinExistence type="predicted"/>
<name>A0A9P4JLR8_9PLEO</name>
<keyword evidence="2" id="KW-1133">Transmembrane helix</keyword>
<dbReference type="GO" id="GO:0044695">
    <property type="term" value="C:Dsc E3 ubiquitin ligase complex"/>
    <property type="evidence" value="ECO:0007669"/>
    <property type="project" value="InterPro"/>
</dbReference>
<dbReference type="Proteomes" id="UP000799536">
    <property type="component" value="Unassembled WGS sequence"/>
</dbReference>
<dbReference type="GO" id="GO:0032933">
    <property type="term" value="P:SREBP signaling pathway"/>
    <property type="evidence" value="ECO:0007669"/>
    <property type="project" value="InterPro"/>
</dbReference>
<organism evidence="4 5">
    <name type="scientific">Delitschia confertaspora ATCC 74209</name>
    <dbReference type="NCBI Taxonomy" id="1513339"/>
    <lineage>
        <taxon>Eukaryota</taxon>
        <taxon>Fungi</taxon>
        <taxon>Dikarya</taxon>
        <taxon>Ascomycota</taxon>
        <taxon>Pezizomycotina</taxon>
        <taxon>Dothideomycetes</taxon>
        <taxon>Pleosporomycetidae</taxon>
        <taxon>Pleosporales</taxon>
        <taxon>Delitschiaceae</taxon>
        <taxon>Delitschia</taxon>
    </lineage>
</organism>
<dbReference type="PANTHER" id="PTHR39405">
    <property type="entry name" value="DSC E3 UBIQUITIN LIGASE COMPLEX SUBUNIT 4"/>
    <property type="match status" value="1"/>
</dbReference>
<dbReference type="PANTHER" id="PTHR39405:SF1">
    <property type="entry name" value="DSC E3 UBIQUITIN LIGASE COMPLEX SUBUNIT 4"/>
    <property type="match status" value="1"/>
</dbReference>
<gene>
    <name evidence="4" type="ORF">GQ43DRAFT_474210</name>
</gene>
<feature type="domain" description="DUF1746" evidence="3">
    <location>
        <begin position="49"/>
        <end position="165"/>
    </location>
</feature>
<keyword evidence="2" id="KW-0812">Transmembrane</keyword>
<reference evidence="4" key="1">
    <citation type="journal article" date="2020" name="Stud. Mycol.">
        <title>101 Dothideomycetes genomes: a test case for predicting lifestyles and emergence of pathogens.</title>
        <authorList>
            <person name="Haridas S."/>
            <person name="Albert R."/>
            <person name="Binder M."/>
            <person name="Bloem J."/>
            <person name="Labutti K."/>
            <person name="Salamov A."/>
            <person name="Andreopoulos B."/>
            <person name="Baker S."/>
            <person name="Barry K."/>
            <person name="Bills G."/>
            <person name="Bluhm B."/>
            <person name="Cannon C."/>
            <person name="Castanera R."/>
            <person name="Culley D."/>
            <person name="Daum C."/>
            <person name="Ezra D."/>
            <person name="Gonzalez J."/>
            <person name="Henrissat B."/>
            <person name="Kuo A."/>
            <person name="Liang C."/>
            <person name="Lipzen A."/>
            <person name="Lutzoni F."/>
            <person name="Magnuson J."/>
            <person name="Mondo S."/>
            <person name="Nolan M."/>
            <person name="Ohm R."/>
            <person name="Pangilinan J."/>
            <person name="Park H.-J."/>
            <person name="Ramirez L."/>
            <person name="Alfaro M."/>
            <person name="Sun H."/>
            <person name="Tritt A."/>
            <person name="Yoshinaga Y."/>
            <person name="Zwiers L.-H."/>
            <person name="Turgeon B."/>
            <person name="Goodwin S."/>
            <person name="Spatafora J."/>
            <person name="Crous P."/>
            <person name="Grigoriev I."/>
        </authorList>
    </citation>
    <scope>NUCLEOTIDE SEQUENCE</scope>
    <source>
        <strain evidence="4">ATCC 74209</strain>
    </source>
</reference>
<evidence type="ECO:0000313" key="5">
    <source>
        <dbReference type="Proteomes" id="UP000799536"/>
    </source>
</evidence>
<feature type="compositionally biased region" description="Polar residues" evidence="1">
    <location>
        <begin position="274"/>
        <end position="293"/>
    </location>
</feature>
<dbReference type="EMBL" id="ML994117">
    <property type="protein sequence ID" value="KAF2198793.1"/>
    <property type="molecule type" value="Genomic_DNA"/>
</dbReference>
<dbReference type="GO" id="GO:0005783">
    <property type="term" value="C:endoplasmic reticulum"/>
    <property type="evidence" value="ECO:0007669"/>
    <property type="project" value="TreeGrafter"/>
</dbReference>
<keyword evidence="2" id="KW-0472">Membrane</keyword>
<feature type="transmembrane region" description="Helical" evidence="2">
    <location>
        <begin position="53"/>
        <end position="77"/>
    </location>
</feature>
<feature type="region of interest" description="Disordered" evidence="1">
    <location>
        <begin position="272"/>
        <end position="293"/>
    </location>
</feature>
<comment type="caution">
    <text evidence="4">The sequence shown here is derived from an EMBL/GenBank/DDBJ whole genome shotgun (WGS) entry which is preliminary data.</text>
</comment>
<sequence>MDDEAGPSRVNEPVNVHEDDTVLSGEAVKERKLRAKRQRIDFLDHLARELDTIIFLLLITIYYLDCSFFWFMVRALIHLTLFTPLPNPALNRQHEENIPFLSPLLVSFLANFILHLTFPAPSAGEDTRGYLHGGLMIDFIGQEGPTSKLKLAGLDICLLVLQLVMLSVHVKRRDLKKRLANSRGITETSPPGDGREANLEQDADSEERGILRRTDTLSDVDDEIDEEDALLPRTIDESSRTGTDLLDGLASGQVIIAELYPLTTLRQEHRNYEASRQSGGESATTSSLSPQTLRQLQDIRARLGMVGV</sequence>
<dbReference type="AlphaFoldDB" id="A0A9P4JLR8"/>